<feature type="non-terminal residue" evidence="1">
    <location>
        <position position="1"/>
    </location>
</feature>
<dbReference type="AlphaFoldDB" id="A0A371G9Y4"/>
<dbReference type="Proteomes" id="UP000257109">
    <property type="component" value="Unassembled WGS sequence"/>
</dbReference>
<sequence>MLMMDRNMVDAASGGALMNKTPMAARHLISNMVSNTQQFGIRGGADTSRVVREVSMFDNQRLENQLKELTSLVRQLVVGQHQQVVQREVGTNMGGSRIRTDSSIISNFGDNHTNRIQIKRNIQHQGLDQLGPCQVRVKPIISNRDQDTRHHHFVNNRISKCHRGRIIP</sequence>
<reference evidence="1" key="1">
    <citation type="submission" date="2018-05" db="EMBL/GenBank/DDBJ databases">
        <title>Draft genome of Mucuna pruriens seed.</title>
        <authorList>
            <person name="Nnadi N.E."/>
            <person name="Vos R."/>
            <person name="Hasami M.H."/>
            <person name="Devisetty U.K."/>
            <person name="Aguiy J.C."/>
        </authorList>
    </citation>
    <scope>NUCLEOTIDE SEQUENCE [LARGE SCALE GENOMIC DNA]</scope>
    <source>
        <strain evidence="1">JCA_2017</strain>
    </source>
</reference>
<dbReference type="OrthoDB" id="999762at2759"/>
<comment type="caution">
    <text evidence="1">The sequence shown here is derived from an EMBL/GenBank/DDBJ whole genome shotgun (WGS) entry which is preliminary data.</text>
</comment>
<dbReference type="EMBL" id="QJKJ01006248">
    <property type="protein sequence ID" value="RDX87367.1"/>
    <property type="molecule type" value="Genomic_DNA"/>
</dbReference>
<proteinExistence type="predicted"/>
<name>A0A371G9Y4_MUCPR</name>
<protein>
    <submittedName>
        <fullName evidence="1">Uncharacterized protein</fullName>
    </submittedName>
</protein>
<gene>
    <name evidence="1" type="ORF">CR513_31164</name>
</gene>
<keyword evidence="2" id="KW-1185">Reference proteome</keyword>
<accession>A0A371G9Y4</accession>
<evidence type="ECO:0000313" key="1">
    <source>
        <dbReference type="EMBL" id="RDX87367.1"/>
    </source>
</evidence>
<organism evidence="1 2">
    <name type="scientific">Mucuna pruriens</name>
    <name type="common">Velvet bean</name>
    <name type="synonym">Dolichos pruriens</name>
    <dbReference type="NCBI Taxonomy" id="157652"/>
    <lineage>
        <taxon>Eukaryota</taxon>
        <taxon>Viridiplantae</taxon>
        <taxon>Streptophyta</taxon>
        <taxon>Embryophyta</taxon>
        <taxon>Tracheophyta</taxon>
        <taxon>Spermatophyta</taxon>
        <taxon>Magnoliopsida</taxon>
        <taxon>eudicotyledons</taxon>
        <taxon>Gunneridae</taxon>
        <taxon>Pentapetalae</taxon>
        <taxon>rosids</taxon>
        <taxon>fabids</taxon>
        <taxon>Fabales</taxon>
        <taxon>Fabaceae</taxon>
        <taxon>Papilionoideae</taxon>
        <taxon>50 kb inversion clade</taxon>
        <taxon>NPAAA clade</taxon>
        <taxon>indigoferoid/millettioid clade</taxon>
        <taxon>Phaseoleae</taxon>
        <taxon>Mucuna</taxon>
    </lineage>
</organism>
<evidence type="ECO:0000313" key="2">
    <source>
        <dbReference type="Proteomes" id="UP000257109"/>
    </source>
</evidence>